<evidence type="ECO:0000313" key="3">
    <source>
        <dbReference type="Proteomes" id="UP001333110"/>
    </source>
</evidence>
<dbReference type="GO" id="GO:0015074">
    <property type="term" value="P:DNA integration"/>
    <property type="evidence" value="ECO:0007669"/>
    <property type="project" value="InterPro"/>
</dbReference>
<dbReference type="EMBL" id="JAUNZN010000002">
    <property type="protein sequence ID" value="KAK4826484.1"/>
    <property type="molecule type" value="Genomic_DNA"/>
</dbReference>
<protein>
    <recommendedName>
        <fullName evidence="1">Integrase catalytic domain-containing protein</fullName>
    </recommendedName>
</protein>
<proteinExistence type="predicted"/>
<sequence length="227" mass="26011">MVEATTRWLETYPVPLAPAWNTILALEKQVLWRHGTPERIESDNETHFQTNLIDTWAKEHGIEYIVSPIPLGREGNTDFDIYTVRHSSTMSETDRLSQLGSAAALQYHCQSLRAGTVLACASVQLTANRLHRGFRLRWKQWGCAAVQRQLYHTQPKRTKEELPGTAAPLSLSPWFPPPRSDVCVTQQHSEYPSRTAYGQRQCRFKDFWVKSSGNDDRLVDRPSHIIK</sequence>
<dbReference type="SUPFAM" id="SSF53098">
    <property type="entry name" value="Ribonuclease H-like"/>
    <property type="match status" value="1"/>
</dbReference>
<feature type="domain" description="Integrase catalytic" evidence="1">
    <location>
        <begin position="1"/>
        <end position="67"/>
    </location>
</feature>
<dbReference type="InterPro" id="IPR012337">
    <property type="entry name" value="RNaseH-like_sf"/>
</dbReference>
<feature type="non-terminal residue" evidence="2">
    <location>
        <position position="227"/>
    </location>
</feature>
<evidence type="ECO:0000259" key="1">
    <source>
        <dbReference type="PROSITE" id="PS50994"/>
    </source>
</evidence>
<dbReference type="GO" id="GO:0003676">
    <property type="term" value="F:nucleic acid binding"/>
    <property type="evidence" value="ECO:0007669"/>
    <property type="project" value="InterPro"/>
</dbReference>
<dbReference type="PROSITE" id="PS50994">
    <property type="entry name" value="INTEGRASE"/>
    <property type="match status" value="1"/>
</dbReference>
<dbReference type="Proteomes" id="UP001333110">
    <property type="component" value="Unassembled WGS sequence"/>
</dbReference>
<dbReference type="Gene3D" id="3.30.420.10">
    <property type="entry name" value="Ribonuclease H-like superfamily/Ribonuclease H"/>
    <property type="match status" value="1"/>
</dbReference>
<gene>
    <name evidence="2" type="ORF">QYF61_009557</name>
</gene>
<dbReference type="InterPro" id="IPR036397">
    <property type="entry name" value="RNaseH_sf"/>
</dbReference>
<accession>A0AAN7NIN5</accession>
<organism evidence="2 3">
    <name type="scientific">Mycteria americana</name>
    <name type="common">Wood stork</name>
    <dbReference type="NCBI Taxonomy" id="33587"/>
    <lineage>
        <taxon>Eukaryota</taxon>
        <taxon>Metazoa</taxon>
        <taxon>Chordata</taxon>
        <taxon>Craniata</taxon>
        <taxon>Vertebrata</taxon>
        <taxon>Euteleostomi</taxon>
        <taxon>Archelosauria</taxon>
        <taxon>Archosauria</taxon>
        <taxon>Dinosauria</taxon>
        <taxon>Saurischia</taxon>
        <taxon>Theropoda</taxon>
        <taxon>Coelurosauria</taxon>
        <taxon>Aves</taxon>
        <taxon>Neognathae</taxon>
        <taxon>Neoaves</taxon>
        <taxon>Aequornithes</taxon>
        <taxon>Ciconiiformes</taxon>
        <taxon>Ciconiidae</taxon>
        <taxon>Mycteria</taxon>
    </lineage>
</organism>
<name>A0AAN7NIN5_MYCAM</name>
<dbReference type="InterPro" id="IPR001584">
    <property type="entry name" value="Integrase_cat-core"/>
</dbReference>
<evidence type="ECO:0000313" key="2">
    <source>
        <dbReference type="EMBL" id="KAK4826484.1"/>
    </source>
</evidence>
<dbReference type="AlphaFoldDB" id="A0AAN7NIN5"/>
<comment type="caution">
    <text evidence="2">The sequence shown here is derived from an EMBL/GenBank/DDBJ whole genome shotgun (WGS) entry which is preliminary data.</text>
</comment>
<keyword evidence="3" id="KW-1185">Reference proteome</keyword>
<reference evidence="2 3" key="1">
    <citation type="journal article" date="2023" name="J. Hered.">
        <title>Chromosome-level genome of the wood stork (Mycteria americana) provides insight into avian chromosome evolution.</title>
        <authorList>
            <person name="Flamio R. Jr."/>
            <person name="Ramstad K.M."/>
        </authorList>
    </citation>
    <scope>NUCLEOTIDE SEQUENCE [LARGE SCALE GENOMIC DNA]</scope>
    <source>
        <strain evidence="2">JAX WOST 10</strain>
    </source>
</reference>